<reference evidence="1 2" key="1">
    <citation type="submission" date="2016-11" db="EMBL/GenBank/DDBJ databases">
        <authorList>
            <person name="Jaros S."/>
            <person name="Januszkiewicz K."/>
            <person name="Wedrychowicz H."/>
        </authorList>
    </citation>
    <scope>NUCLEOTIDE SEQUENCE [LARGE SCALE GENOMIC DNA]</scope>
    <source>
        <strain evidence="1 2">NF2</strain>
    </source>
</reference>
<dbReference type="Proteomes" id="UP000197781">
    <property type="component" value="Chromosome"/>
</dbReference>
<evidence type="ECO:0000313" key="2">
    <source>
        <dbReference type="Proteomes" id="UP000197781"/>
    </source>
</evidence>
<protein>
    <recommendedName>
        <fullName evidence="3">DUF2634 domain-containing protein</fullName>
    </recommendedName>
</protein>
<evidence type="ECO:0000313" key="1">
    <source>
        <dbReference type="EMBL" id="ASJ57534.1"/>
    </source>
</evidence>
<dbReference type="InterPro" id="IPR020288">
    <property type="entry name" value="Sheath_initiator"/>
</dbReference>
<proteinExistence type="predicted"/>
<sequence length="152" mass="17793">MGKSTPQYSLINASYDLGVTYLFDFKKKDFIYKEGKPVEVTGIEALKVWICKIIYTEKHRFRVYEGLEIDYGVTLEEFIVGKKYPTPFVQSEIKREITEALLLHPRISYLSDWSFTRDENSLEIAFTVNLVDAQSFTIQEVIWYGRDIEGRL</sequence>
<gene>
    <name evidence="1" type="ORF">BP422_13055</name>
</gene>
<accession>A0A220MQS4</accession>
<dbReference type="KEGG" id="bfm:BP422_13055"/>
<dbReference type="EMBL" id="CP018145">
    <property type="protein sequence ID" value="ASJ57534.1"/>
    <property type="molecule type" value="Genomic_DNA"/>
</dbReference>
<organism evidence="1 2">
    <name type="scientific">Brevibacillus formosus</name>
    <dbReference type="NCBI Taxonomy" id="54913"/>
    <lineage>
        <taxon>Bacteria</taxon>
        <taxon>Bacillati</taxon>
        <taxon>Bacillota</taxon>
        <taxon>Bacilli</taxon>
        <taxon>Bacillales</taxon>
        <taxon>Paenibacillaceae</taxon>
        <taxon>Brevibacillus</taxon>
    </lineage>
</organism>
<dbReference type="AlphaFoldDB" id="A0A220MQS4"/>
<evidence type="ECO:0008006" key="3">
    <source>
        <dbReference type="Google" id="ProtNLM"/>
    </source>
</evidence>
<name>A0A220MQS4_9BACL</name>
<dbReference type="Pfam" id="PF10934">
    <property type="entry name" value="Sheath_initiator"/>
    <property type="match status" value="1"/>
</dbReference>